<organism evidence="2 3">
    <name type="scientific">Pontibacter ruber</name>
    <dbReference type="NCBI Taxonomy" id="1343895"/>
    <lineage>
        <taxon>Bacteria</taxon>
        <taxon>Pseudomonadati</taxon>
        <taxon>Bacteroidota</taxon>
        <taxon>Cytophagia</taxon>
        <taxon>Cytophagales</taxon>
        <taxon>Hymenobacteraceae</taxon>
        <taxon>Pontibacter</taxon>
    </lineage>
</organism>
<evidence type="ECO:0008006" key="4">
    <source>
        <dbReference type="Google" id="ProtNLM"/>
    </source>
</evidence>
<proteinExistence type="predicted"/>
<feature type="chain" id="PRO_5045536991" description="DUF4625 domain-containing protein" evidence="1">
    <location>
        <begin position="21"/>
        <end position="133"/>
    </location>
</feature>
<dbReference type="PROSITE" id="PS51257">
    <property type="entry name" value="PROKAR_LIPOPROTEIN"/>
    <property type="match status" value="1"/>
</dbReference>
<protein>
    <recommendedName>
        <fullName evidence="4">DUF4625 domain-containing protein</fullName>
    </recommendedName>
</protein>
<dbReference type="Gene3D" id="2.60.40.10">
    <property type="entry name" value="Immunoglobulins"/>
    <property type="match status" value="1"/>
</dbReference>
<keyword evidence="3" id="KW-1185">Reference proteome</keyword>
<dbReference type="Proteomes" id="UP001597374">
    <property type="component" value="Unassembled WGS sequence"/>
</dbReference>
<dbReference type="RefSeq" id="WP_250428971.1">
    <property type="nucleotide sequence ID" value="NZ_JALPRR010000002.1"/>
</dbReference>
<evidence type="ECO:0000256" key="1">
    <source>
        <dbReference type="SAM" id="SignalP"/>
    </source>
</evidence>
<evidence type="ECO:0000313" key="2">
    <source>
        <dbReference type="EMBL" id="MFD2245540.1"/>
    </source>
</evidence>
<feature type="signal peptide" evidence="1">
    <location>
        <begin position="1"/>
        <end position="20"/>
    </location>
</feature>
<name>A0ABW5CW64_9BACT</name>
<sequence length="133" mass="14486">MKFKAVLASAFAMLSLTACEDLFEGGSLQPDGSKPDLVIKAPMSNQSFTKAQGVPLILSIVDKDEVKDLEVIIKSANSETELTRFHLPTEKSVVELDTILTAASYVAGTYNLTVNVTDKRTNFSTKQVQFVVK</sequence>
<keyword evidence="1" id="KW-0732">Signal</keyword>
<dbReference type="InterPro" id="IPR013783">
    <property type="entry name" value="Ig-like_fold"/>
</dbReference>
<dbReference type="EMBL" id="JBHUIM010000001">
    <property type="protein sequence ID" value="MFD2245540.1"/>
    <property type="molecule type" value="Genomic_DNA"/>
</dbReference>
<reference evidence="3" key="1">
    <citation type="journal article" date="2019" name="Int. J. Syst. Evol. Microbiol.">
        <title>The Global Catalogue of Microorganisms (GCM) 10K type strain sequencing project: providing services to taxonomists for standard genome sequencing and annotation.</title>
        <authorList>
            <consortium name="The Broad Institute Genomics Platform"/>
            <consortium name="The Broad Institute Genome Sequencing Center for Infectious Disease"/>
            <person name="Wu L."/>
            <person name="Ma J."/>
        </authorList>
    </citation>
    <scope>NUCLEOTIDE SEQUENCE [LARGE SCALE GENOMIC DNA]</scope>
    <source>
        <strain evidence="3">CGMCC 4.1782</strain>
    </source>
</reference>
<gene>
    <name evidence="2" type="ORF">ACFSKP_04685</name>
</gene>
<accession>A0ABW5CW64</accession>
<evidence type="ECO:0000313" key="3">
    <source>
        <dbReference type="Proteomes" id="UP001597374"/>
    </source>
</evidence>
<comment type="caution">
    <text evidence="2">The sequence shown here is derived from an EMBL/GenBank/DDBJ whole genome shotgun (WGS) entry which is preliminary data.</text>
</comment>